<evidence type="ECO:0000313" key="3">
    <source>
        <dbReference type="Proteomes" id="UP000198660"/>
    </source>
</evidence>
<gene>
    <name evidence="2" type="ORF">SAMN05444972_11272</name>
</gene>
<dbReference type="OrthoDB" id="9808762at2"/>
<sequence length="189" mass="21986">MSVRLVILGLLMEGEKHPYEITQVMKERVMDQYIKLPKGSLYYAISQLEKQGFIDELETLKEKNRPEKTIYRITESGREEFQRLLIEQFSSEERRYHPLYAALAFARQGDSTQIAEMLKNQIEGIKQEVEGMEKVYEDHISQVSRVILHMMMGIIEIGKAEITWLDRIHKDALAGRLSEVGKPIEVSDE</sequence>
<protein>
    <submittedName>
        <fullName evidence="2">DNA-binding transcriptional regulator, PadR family</fullName>
    </submittedName>
</protein>
<dbReference type="InterPro" id="IPR005149">
    <property type="entry name" value="Tscrpt_reg_PadR_N"/>
</dbReference>
<dbReference type="AlphaFoldDB" id="A0A1I6U0R1"/>
<dbReference type="Proteomes" id="UP000198660">
    <property type="component" value="Unassembled WGS sequence"/>
</dbReference>
<proteinExistence type="predicted"/>
<dbReference type="InterPro" id="IPR036388">
    <property type="entry name" value="WH-like_DNA-bd_sf"/>
</dbReference>
<dbReference type="SUPFAM" id="SSF46785">
    <property type="entry name" value="Winged helix' DNA-binding domain"/>
    <property type="match status" value="1"/>
</dbReference>
<dbReference type="Pfam" id="PF03551">
    <property type="entry name" value="PadR"/>
    <property type="match status" value="1"/>
</dbReference>
<accession>A0A1I6U0R1</accession>
<keyword evidence="2" id="KW-0238">DNA-binding</keyword>
<dbReference type="PANTHER" id="PTHR43252">
    <property type="entry name" value="TRANSCRIPTIONAL REGULATOR YQJI"/>
    <property type="match status" value="1"/>
</dbReference>
<reference evidence="3" key="1">
    <citation type="submission" date="2016-10" db="EMBL/GenBank/DDBJ databases">
        <authorList>
            <person name="Varghese N."/>
            <person name="Submissions S."/>
        </authorList>
    </citation>
    <scope>NUCLEOTIDE SEQUENCE [LARGE SCALE GENOMIC DNA]</scope>
    <source>
        <strain evidence="3">DSM 45789</strain>
    </source>
</reference>
<dbReference type="GO" id="GO:0003677">
    <property type="term" value="F:DNA binding"/>
    <property type="evidence" value="ECO:0007669"/>
    <property type="project" value="UniProtKB-KW"/>
</dbReference>
<dbReference type="Gene3D" id="1.10.10.10">
    <property type="entry name" value="Winged helix-like DNA-binding domain superfamily/Winged helix DNA-binding domain"/>
    <property type="match status" value="1"/>
</dbReference>
<organism evidence="2 3">
    <name type="scientific">Marininema halotolerans</name>
    <dbReference type="NCBI Taxonomy" id="1155944"/>
    <lineage>
        <taxon>Bacteria</taxon>
        <taxon>Bacillati</taxon>
        <taxon>Bacillota</taxon>
        <taxon>Bacilli</taxon>
        <taxon>Bacillales</taxon>
        <taxon>Thermoactinomycetaceae</taxon>
        <taxon>Marininema</taxon>
    </lineage>
</organism>
<keyword evidence="3" id="KW-1185">Reference proteome</keyword>
<evidence type="ECO:0000313" key="2">
    <source>
        <dbReference type="EMBL" id="SFS94877.1"/>
    </source>
</evidence>
<dbReference type="RefSeq" id="WP_091838695.1">
    <property type="nucleotide sequence ID" value="NZ_FPAA01000012.1"/>
</dbReference>
<evidence type="ECO:0000259" key="1">
    <source>
        <dbReference type="Pfam" id="PF03551"/>
    </source>
</evidence>
<dbReference type="PANTHER" id="PTHR43252:SF7">
    <property type="entry name" value="TRANSCRIPTIONAL REGULATOR YQJI"/>
    <property type="match status" value="1"/>
</dbReference>
<dbReference type="InterPro" id="IPR036390">
    <property type="entry name" value="WH_DNA-bd_sf"/>
</dbReference>
<feature type="domain" description="Transcription regulator PadR N-terminal" evidence="1">
    <location>
        <begin position="7"/>
        <end position="82"/>
    </location>
</feature>
<name>A0A1I6U0R1_9BACL</name>
<dbReference type="EMBL" id="FPAA01000012">
    <property type="protein sequence ID" value="SFS94877.1"/>
    <property type="molecule type" value="Genomic_DNA"/>
</dbReference>